<reference evidence="1" key="1">
    <citation type="submission" date="2019-08" db="EMBL/GenBank/DDBJ databases">
        <authorList>
            <person name="Kucharzyk K."/>
            <person name="Murdoch R.W."/>
            <person name="Higgins S."/>
            <person name="Loffler F."/>
        </authorList>
    </citation>
    <scope>NUCLEOTIDE SEQUENCE</scope>
</reference>
<gene>
    <name evidence="1" type="ORF">SDC9_148010</name>
</gene>
<dbReference type="AlphaFoldDB" id="A0A645EHR8"/>
<protein>
    <submittedName>
        <fullName evidence="1">Uncharacterized protein</fullName>
    </submittedName>
</protein>
<name>A0A645EHR8_9ZZZZ</name>
<proteinExistence type="predicted"/>
<evidence type="ECO:0000313" key="1">
    <source>
        <dbReference type="EMBL" id="MPN00812.1"/>
    </source>
</evidence>
<organism evidence="1">
    <name type="scientific">bioreactor metagenome</name>
    <dbReference type="NCBI Taxonomy" id="1076179"/>
    <lineage>
        <taxon>unclassified sequences</taxon>
        <taxon>metagenomes</taxon>
        <taxon>ecological metagenomes</taxon>
    </lineage>
</organism>
<dbReference type="EMBL" id="VSSQ01046840">
    <property type="protein sequence ID" value="MPN00812.1"/>
    <property type="molecule type" value="Genomic_DNA"/>
</dbReference>
<accession>A0A645EHR8</accession>
<sequence>MHAGNWVPIAYLRRRERCAVVQIQRISWQANLERNGAVNVQERGDKELSIVFPNRQSDDGFLKRQVQPDTITATRQCNDWLGEEGREEILNHIAGAFASTFLKSLKGVL</sequence>
<comment type="caution">
    <text evidence="1">The sequence shown here is derived from an EMBL/GenBank/DDBJ whole genome shotgun (WGS) entry which is preliminary data.</text>
</comment>